<feature type="region of interest" description="Disordered" evidence="8">
    <location>
        <begin position="532"/>
        <end position="588"/>
    </location>
</feature>
<dbReference type="InterPro" id="IPR041513">
    <property type="entry name" value="SAS6_CC"/>
</dbReference>
<feature type="coiled-coil region" evidence="7">
    <location>
        <begin position="157"/>
        <end position="334"/>
    </location>
</feature>
<name>A0AAV6V6C4_9ARAC</name>
<evidence type="ECO:0000313" key="12">
    <source>
        <dbReference type="Proteomes" id="UP000827092"/>
    </source>
</evidence>
<evidence type="ECO:0000256" key="3">
    <source>
        <dbReference type="ARBA" id="ARBA00022490"/>
    </source>
</evidence>
<keyword evidence="12" id="KW-1185">Reference proteome</keyword>
<comment type="subcellular location">
    <subcellularLocation>
        <location evidence="1">Cytoplasm</location>
        <location evidence="1">Cytoskeleton</location>
        <location evidence="1">Microtubule organizing center</location>
        <location evidence="1">Centrosome</location>
    </subcellularLocation>
</comment>
<evidence type="ECO:0000256" key="1">
    <source>
        <dbReference type="ARBA" id="ARBA00004300"/>
    </source>
</evidence>
<dbReference type="Proteomes" id="UP000827092">
    <property type="component" value="Unassembled WGS sequence"/>
</dbReference>
<feature type="region of interest" description="Disordered" evidence="8">
    <location>
        <begin position="499"/>
        <end position="518"/>
    </location>
</feature>
<accession>A0AAV6V6C4</accession>
<evidence type="ECO:0000313" key="11">
    <source>
        <dbReference type="EMBL" id="KAG8192192.1"/>
    </source>
</evidence>
<keyword evidence="6" id="KW-0131">Cell cycle</keyword>
<evidence type="ECO:0000259" key="9">
    <source>
        <dbReference type="Pfam" id="PF16531"/>
    </source>
</evidence>
<evidence type="ECO:0000259" key="10">
    <source>
        <dbReference type="Pfam" id="PF18594"/>
    </source>
</evidence>
<dbReference type="GO" id="GO:0005814">
    <property type="term" value="C:centriole"/>
    <property type="evidence" value="ECO:0007669"/>
    <property type="project" value="TreeGrafter"/>
</dbReference>
<dbReference type="CDD" id="cd10142">
    <property type="entry name" value="HD_SAS6_N"/>
    <property type="match status" value="1"/>
</dbReference>
<dbReference type="PANTHER" id="PTHR44281">
    <property type="entry name" value="SPINDLE ASSEMBLY ABNORMAL PROTEIN 6 HOMOLOG"/>
    <property type="match status" value="1"/>
</dbReference>
<sequence>MQNCGDTQKLFAKSVPVTLKDGFTNQCRKSILFLTVEWKEASAALNKQELLISLTDSNDPFFLYHLHLSEEDFQVLKSSQGLLVDFTAFPQKFIDLIEISVAEEDKASPKFLLIFNTSERGGSISPTSQLDVVETNPFKHLIHLTLKFIAATDSSVKQYLAVTLKKLKEEKQHLESQLLHLEQDSRSRLSSSHASLEQKTQELEKLKNDLSVQLTLRETKHARELQEERDRLLNKQRELEIRYENEKKEKEHNYHKELQQLEKRVSCLDKLNKELEDQNHKRDTTIQELKSCLSSLKDEMRHSKQAVQEHKEKIQELQSELKQKLSEISLQKERIGELDSNNAYLKSILGKLQEQYENNYCHEKALESQLENLQKDYKESKKFIKSQETDINKGREIISKLQREVQVSHEEVKNVQSHMAELQQIISKKDKTIRTLQKELKDSKQNLEEKNYEIKRMSDSYTSLQEHNESLEQQIKSKYDVIKYLNRELVEKGIVPQYVPSTNQEHDSPINKRQSAGDADIIGLVRNASLGANENPKTFSGRNGSSPSLQTKASNSHRYLPHDSAYSSFPSNAKNSSKSLNPDLNAQPTGNFELDSAALSAAFGNSDVLKHSTAKKLVNSKTGKALRGKR</sequence>
<protein>
    <recommendedName>
        <fullName evidence="2">Spindle assembly abnormal protein 6 homolog</fullName>
    </recommendedName>
</protein>
<feature type="compositionally biased region" description="Polar residues" evidence="8">
    <location>
        <begin position="565"/>
        <end position="588"/>
    </location>
</feature>
<dbReference type="Gene3D" id="1.10.287.1490">
    <property type="match status" value="1"/>
</dbReference>
<dbReference type="InterPro" id="IPR032396">
    <property type="entry name" value="SAS-6_N"/>
</dbReference>
<evidence type="ECO:0000256" key="8">
    <source>
        <dbReference type="SAM" id="MobiDB-lite"/>
    </source>
</evidence>
<comment type="caution">
    <text evidence="11">The sequence shown here is derived from an EMBL/GenBank/DDBJ whole genome shotgun (WGS) entry which is preliminary data.</text>
</comment>
<evidence type="ECO:0000256" key="7">
    <source>
        <dbReference type="SAM" id="Coils"/>
    </source>
</evidence>
<evidence type="ECO:0000256" key="2">
    <source>
        <dbReference type="ARBA" id="ARBA00020407"/>
    </source>
</evidence>
<organism evidence="11 12">
    <name type="scientific">Oedothorax gibbosus</name>
    <dbReference type="NCBI Taxonomy" id="931172"/>
    <lineage>
        <taxon>Eukaryota</taxon>
        <taxon>Metazoa</taxon>
        <taxon>Ecdysozoa</taxon>
        <taxon>Arthropoda</taxon>
        <taxon>Chelicerata</taxon>
        <taxon>Arachnida</taxon>
        <taxon>Araneae</taxon>
        <taxon>Araneomorphae</taxon>
        <taxon>Entelegynae</taxon>
        <taxon>Araneoidea</taxon>
        <taxon>Linyphiidae</taxon>
        <taxon>Erigoninae</taxon>
        <taxon>Oedothorax</taxon>
    </lineage>
</organism>
<dbReference type="SUPFAM" id="SSF57997">
    <property type="entry name" value="Tropomyosin"/>
    <property type="match status" value="1"/>
</dbReference>
<dbReference type="PANTHER" id="PTHR44281:SF2">
    <property type="entry name" value="SPINDLE ASSEMBLY ABNORMAL PROTEIN 6 HOMOLOG"/>
    <property type="match status" value="1"/>
</dbReference>
<dbReference type="GO" id="GO:0007099">
    <property type="term" value="P:centriole replication"/>
    <property type="evidence" value="ECO:0007669"/>
    <property type="project" value="TreeGrafter"/>
</dbReference>
<proteinExistence type="predicted"/>
<feature type="domain" description="SAS-6 coiled-coil" evidence="10">
    <location>
        <begin position="153"/>
        <end position="178"/>
    </location>
</feature>
<evidence type="ECO:0000256" key="6">
    <source>
        <dbReference type="ARBA" id="ARBA00023306"/>
    </source>
</evidence>
<feature type="coiled-coil region" evidence="7">
    <location>
        <begin position="363"/>
        <end position="488"/>
    </location>
</feature>
<keyword evidence="5" id="KW-0206">Cytoskeleton</keyword>
<evidence type="ECO:0000256" key="4">
    <source>
        <dbReference type="ARBA" id="ARBA00023054"/>
    </source>
</evidence>
<keyword evidence="3" id="KW-0963">Cytoplasm</keyword>
<dbReference type="Pfam" id="PF16531">
    <property type="entry name" value="SAS-6_N"/>
    <property type="match status" value="1"/>
</dbReference>
<dbReference type="InterPro" id="IPR038558">
    <property type="entry name" value="SAS-6_N_sf"/>
</dbReference>
<dbReference type="AlphaFoldDB" id="A0AAV6V6C4"/>
<feature type="domain" description="Spindle assembly abnormal protein 6 N-terminal" evidence="9">
    <location>
        <begin position="10"/>
        <end position="148"/>
    </location>
</feature>
<feature type="compositionally biased region" description="Polar residues" evidence="8">
    <location>
        <begin position="532"/>
        <end position="557"/>
    </location>
</feature>
<gene>
    <name evidence="11" type="ORF">JTE90_009956</name>
</gene>
<dbReference type="GO" id="GO:0005813">
    <property type="term" value="C:centrosome"/>
    <property type="evidence" value="ECO:0007669"/>
    <property type="project" value="UniProtKB-SubCell"/>
</dbReference>
<evidence type="ECO:0000256" key="5">
    <source>
        <dbReference type="ARBA" id="ARBA00023212"/>
    </source>
</evidence>
<keyword evidence="4 7" id="KW-0175">Coiled coil</keyword>
<reference evidence="11 12" key="1">
    <citation type="journal article" date="2022" name="Nat. Ecol. Evol.">
        <title>A masculinizing supergene underlies an exaggerated male reproductive morph in a spider.</title>
        <authorList>
            <person name="Hendrickx F."/>
            <person name="De Corte Z."/>
            <person name="Sonet G."/>
            <person name="Van Belleghem S.M."/>
            <person name="Kostlbacher S."/>
            <person name="Vangestel C."/>
        </authorList>
    </citation>
    <scope>NUCLEOTIDE SEQUENCE [LARGE SCALE GENOMIC DNA]</scope>
    <source>
        <strain evidence="11">W744_W776</strain>
    </source>
</reference>
<dbReference type="Pfam" id="PF18594">
    <property type="entry name" value="Sas6_CC"/>
    <property type="match status" value="1"/>
</dbReference>
<dbReference type="Gene3D" id="2.170.210.20">
    <property type="entry name" value="Spindle assembly abnormal protein 6, N-terminal domain"/>
    <property type="match status" value="1"/>
</dbReference>
<dbReference type="EMBL" id="JAFNEN010000143">
    <property type="protein sequence ID" value="KAG8192192.1"/>
    <property type="molecule type" value="Genomic_DNA"/>
</dbReference>